<reference evidence="3 4" key="1">
    <citation type="submission" date="2017-08" db="EMBL/GenBank/DDBJ databases">
        <title>Harnessing the power of phylogenomics to disentangle the directionality and signatures of interkingdom host jumping in the parasitic fungal genus Tolypocladium.</title>
        <authorList>
            <person name="Quandt C.A."/>
            <person name="Patterson W."/>
            <person name="Spatafora J.W."/>
        </authorList>
    </citation>
    <scope>NUCLEOTIDE SEQUENCE [LARGE SCALE GENOMIC DNA]</scope>
    <source>
        <strain evidence="3 4">CBS 113982</strain>
    </source>
</reference>
<dbReference type="SUPFAM" id="SSF75304">
    <property type="entry name" value="Amidase signature (AS) enzymes"/>
    <property type="match status" value="1"/>
</dbReference>
<feature type="region of interest" description="Disordered" evidence="1">
    <location>
        <begin position="110"/>
        <end position="145"/>
    </location>
</feature>
<keyword evidence="3" id="KW-0808">Transferase</keyword>
<feature type="compositionally biased region" description="Basic and acidic residues" evidence="1">
    <location>
        <begin position="125"/>
        <end position="136"/>
    </location>
</feature>
<dbReference type="AlphaFoldDB" id="A0A2K3Q8B4"/>
<name>A0A2K3Q8B4_9HYPO</name>
<proteinExistence type="predicted"/>
<gene>
    <name evidence="3" type="ORF">TCAP_06260</name>
</gene>
<dbReference type="EMBL" id="NRSZ01001044">
    <property type="protein sequence ID" value="PNY23790.1"/>
    <property type="molecule type" value="Genomic_DNA"/>
</dbReference>
<feature type="domain" description="Amidase" evidence="2">
    <location>
        <begin position="282"/>
        <end position="468"/>
    </location>
</feature>
<feature type="compositionally biased region" description="Polar residues" evidence="1">
    <location>
        <begin position="67"/>
        <end position="78"/>
    </location>
</feature>
<protein>
    <submittedName>
        <fullName evidence="3">Glutamyl-tRNA(Gln) amidotransferase subunit A</fullName>
    </submittedName>
</protein>
<dbReference type="OrthoDB" id="5423360at2759"/>
<dbReference type="PANTHER" id="PTHR46310:SF7">
    <property type="entry name" value="AMIDASE 1"/>
    <property type="match status" value="1"/>
</dbReference>
<feature type="region of interest" description="Disordered" evidence="1">
    <location>
        <begin position="714"/>
        <end position="742"/>
    </location>
</feature>
<dbReference type="Pfam" id="PF01425">
    <property type="entry name" value="Amidase"/>
    <property type="match status" value="1"/>
</dbReference>
<comment type="caution">
    <text evidence="3">The sequence shown here is derived from an EMBL/GenBank/DDBJ whole genome shotgun (WGS) entry which is preliminary data.</text>
</comment>
<evidence type="ECO:0000256" key="1">
    <source>
        <dbReference type="SAM" id="MobiDB-lite"/>
    </source>
</evidence>
<organism evidence="3 4">
    <name type="scientific">Tolypocladium capitatum</name>
    <dbReference type="NCBI Taxonomy" id="45235"/>
    <lineage>
        <taxon>Eukaryota</taxon>
        <taxon>Fungi</taxon>
        <taxon>Dikarya</taxon>
        <taxon>Ascomycota</taxon>
        <taxon>Pezizomycotina</taxon>
        <taxon>Sordariomycetes</taxon>
        <taxon>Hypocreomycetidae</taxon>
        <taxon>Hypocreales</taxon>
        <taxon>Ophiocordycipitaceae</taxon>
        <taxon>Tolypocladium</taxon>
    </lineage>
</organism>
<feature type="region of interest" description="Disordered" evidence="1">
    <location>
        <begin position="1"/>
        <end position="29"/>
    </location>
</feature>
<dbReference type="InterPro" id="IPR036928">
    <property type="entry name" value="AS_sf"/>
</dbReference>
<sequence length="742" mass="81151">MRRSTLRGSAVGRDAAAGAWDDSGNSPAHSVTCAQCRERVESNAGNNAARLQHGASNARGCVDDGTTAASETRPAISSSPPPAVNPPGIMQALMTCLVAGSQYLVHPHELVRRPPGNHQPRRRAARDAAGDARDLRGPGGHAAPVCPLRRRLRPRVWRRPGREARLWRRRAQGGCDEARQGALSPPWSRRGHGRRGTVAIRTVLPARAKPASGVEALRRRAWRIRLGCHSRKCHKDGWVSSFRTGRGVQCSSRRRFRAVASLSEAGTHKSISVPSRLYHRAPSSSKPLGGIRVSVPDAVSLRGVQTTLSSRAWRSLHAAPADATAVLARRLLDLGAVIVGKSKSSQFASGREWVDEEAPWNPREDGYQRPLGGAAGAATAMAGYEWLKTAFGFDGIGGVREAAAAQGLYSLRTTPGDIPLAGSQISSPTYDSVGLVSRDVLELFNIASAALNQSHSNTAIPPPKRLVYPVDFFESNGSKDDKEFPSQFVEALENFLGFKADRVNVAAVWRKQPPPEAKGQDLREYMNEAPFRSLCYEFYHEYDEFREAYRDKFRHAPYAEATTQHRWSVGKAVTKRDHDKYQQRIGVFRTWFGDHIGPIAESGDSWTAVVLPFDSAAPKYRDESFGAPPTPHGVTAELLPVLLQTPQMVVPFAQLPYESRISGRREYHPVCGSVMGPRGGDLKIIHLVRRALETAQWRTRVDTGRFAFPVADNARNVDDGHVPGSNVSSHEARTSAGPWGEL</sequence>
<evidence type="ECO:0000313" key="3">
    <source>
        <dbReference type="EMBL" id="PNY23790.1"/>
    </source>
</evidence>
<dbReference type="InterPro" id="IPR023631">
    <property type="entry name" value="Amidase_dom"/>
</dbReference>
<evidence type="ECO:0000313" key="4">
    <source>
        <dbReference type="Proteomes" id="UP000236621"/>
    </source>
</evidence>
<dbReference type="STRING" id="45235.A0A2K3Q8B4"/>
<feature type="region of interest" description="Disordered" evidence="1">
    <location>
        <begin position="51"/>
        <end position="86"/>
    </location>
</feature>
<evidence type="ECO:0000259" key="2">
    <source>
        <dbReference type="Pfam" id="PF01425"/>
    </source>
</evidence>
<dbReference type="GO" id="GO:0016740">
    <property type="term" value="F:transferase activity"/>
    <property type="evidence" value="ECO:0007669"/>
    <property type="project" value="UniProtKB-KW"/>
</dbReference>
<keyword evidence="4" id="KW-1185">Reference proteome</keyword>
<dbReference type="Gene3D" id="3.90.1300.10">
    <property type="entry name" value="Amidase signature (AS) domain"/>
    <property type="match status" value="1"/>
</dbReference>
<dbReference type="PANTHER" id="PTHR46310">
    <property type="entry name" value="AMIDASE 1"/>
    <property type="match status" value="1"/>
</dbReference>
<accession>A0A2K3Q8B4</accession>
<dbReference type="Proteomes" id="UP000236621">
    <property type="component" value="Unassembled WGS sequence"/>
</dbReference>